<organism evidence="1">
    <name type="scientific">Sporolactobacillus sp. Y61</name>
    <dbReference type="NCBI Taxonomy" id="3160863"/>
    <lineage>
        <taxon>Bacteria</taxon>
        <taxon>Bacillati</taxon>
        <taxon>Bacillota</taxon>
        <taxon>Bacilli</taxon>
        <taxon>Bacillales</taxon>
        <taxon>Sporolactobacillaceae</taxon>
        <taxon>Sporolactobacillus</taxon>
    </lineage>
</organism>
<accession>A0AAU8ID32</accession>
<name>A0AAU8ID32_9BACL</name>
<dbReference type="Pfam" id="PF13170">
    <property type="entry name" value="DUF4003"/>
    <property type="match status" value="1"/>
</dbReference>
<dbReference type="RefSeq" id="WP_353947912.1">
    <property type="nucleotide sequence ID" value="NZ_CP159510.1"/>
</dbReference>
<proteinExistence type="predicted"/>
<dbReference type="EMBL" id="CP159510">
    <property type="protein sequence ID" value="XCJ16373.1"/>
    <property type="molecule type" value="Genomic_DNA"/>
</dbReference>
<sequence length="332" mass="37421">MPVNLDNETGLLVKNMKRVSHALRMVQANLLLNIASQYTAAGRLFEKDEFTTRDSKLKKESGWFSVLTRDIRYCISAMLILQNNGETETKSFFEMYRKLIHSGFSRSQQTYLAAACLTCSSDSQLQDVPGRADQIYQLLKKRHFVLTQKSDVTLVVLLAQLNENASILVEREEHYFSALQQLGFRKNNALQSLACMFASLFDHYNRQVVEKCASIKDLISDHHIRLRSDCYPVYGLLALCEETHHTVIEVLNLTEKLKKEKLSMFIDKNLYFMTASYLYICALMNEKGTNQKADTGLIVLADHLIRVQEAVTAASLSASAGVIAASSNGGNQ</sequence>
<reference evidence="1" key="1">
    <citation type="submission" date="2024-06" db="EMBL/GenBank/DDBJ databases">
        <authorList>
            <person name="Fan A."/>
            <person name="Zhang F.Y."/>
            <person name="Zhang L."/>
        </authorList>
    </citation>
    <scope>NUCLEOTIDE SEQUENCE</scope>
    <source>
        <strain evidence="1">Y61</strain>
    </source>
</reference>
<dbReference type="InterPro" id="IPR025062">
    <property type="entry name" value="DUF4003"/>
</dbReference>
<gene>
    <name evidence="1" type="ORF">ABNN70_11925</name>
</gene>
<dbReference type="AlphaFoldDB" id="A0AAU8ID32"/>
<evidence type="ECO:0000313" key="1">
    <source>
        <dbReference type="EMBL" id="XCJ16373.1"/>
    </source>
</evidence>
<protein>
    <submittedName>
        <fullName evidence="1">DUF4003 family protein</fullName>
    </submittedName>
</protein>